<protein>
    <submittedName>
        <fullName evidence="2">DUF4229 domain-containing protein</fullName>
    </submittedName>
</protein>
<dbReference type="Pfam" id="PF14012">
    <property type="entry name" value="DUF4229"/>
    <property type="match status" value="1"/>
</dbReference>
<dbReference type="Proteomes" id="UP000294071">
    <property type="component" value="Unassembled WGS sequence"/>
</dbReference>
<keyword evidence="1" id="KW-1133">Transmembrane helix</keyword>
<proteinExistence type="predicted"/>
<dbReference type="EMBL" id="SDWT01000001">
    <property type="protein sequence ID" value="RYB93568.1"/>
    <property type="molecule type" value="Genomic_DNA"/>
</dbReference>
<feature type="transmembrane region" description="Helical" evidence="1">
    <location>
        <begin position="12"/>
        <end position="30"/>
    </location>
</feature>
<sequence length="87" mass="9608">MKEFVVYTAMRIALFLASFGIVVGIMALLFDGTYNLLLAIILAFLVSGIASYFLLDRQRAAFAERVEARAARAAAAFDERKAREDAD</sequence>
<keyword evidence="1" id="KW-0472">Membrane</keyword>
<keyword evidence="1" id="KW-0812">Transmembrane</keyword>
<feature type="transmembrane region" description="Helical" evidence="1">
    <location>
        <begin position="36"/>
        <end position="55"/>
    </location>
</feature>
<organism evidence="2 3">
    <name type="scientific">Nocardioides oleivorans</name>
    <dbReference type="NCBI Taxonomy" id="273676"/>
    <lineage>
        <taxon>Bacteria</taxon>
        <taxon>Bacillati</taxon>
        <taxon>Actinomycetota</taxon>
        <taxon>Actinomycetes</taxon>
        <taxon>Propionibacteriales</taxon>
        <taxon>Nocardioidaceae</taxon>
        <taxon>Nocardioides</taxon>
    </lineage>
</organism>
<dbReference type="InterPro" id="IPR025323">
    <property type="entry name" value="DUF4229"/>
</dbReference>
<evidence type="ECO:0000256" key="1">
    <source>
        <dbReference type="SAM" id="Phobius"/>
    </source>
</evidence>
<gene>
    <name evidence="2" type="ORF">EUA93_03860</name>
</gene>
<evidence type="ECO:0000313" key="2">
    <source>
        <dbReference type="EMBL" id="RYB93568.1"/>
    </source>
</evidence>
<keyword evidence="3" id="KW-1185">Reference proteome</keyword>
<comment type="caution">
    <text evidence="2">The sequence shown here is derived from an EMBL/GenBank/DDBJ whole genome shotgun (WGS) entry which is preliminary data.</text>
</comment>
<reference evidence="2 3" key="1">
    <citation type="submission" date="2019-01" db="EMBL/GenBank/DDBJ databases">
        <title>Novel species of Nocardioides.</title>
        <authorList>
            <person name="Liu Q."/>
            <person name="Xin Y.-H."/>
        </authorList>
    </citation>
    <scope>NUCLEOTIDE SEQUENCE [LARGE SCALE GENOMIC DNA]</scope>
    <source>
        <strain evidence="2 3">CGMCC 4.6882</strain>
    </source>
</reference>
<dbReference type="AlphaFoldDB" id="A0A4Q2RX34"/>
<dbReference type="RefSeq" id="WP_129398878.1">
    <property type="nucleotide sequence ID" value="NZ_SDWT01000001.1"/>
</dbReference>
<name>A0A4Q2RX34_9ACTN</name>
<dbReference type="OrthoDB" id="3830292at2"/>
<evidence type="ECO:0000313" key="3">
    <source>
        <dbReference type="Proteomes" id="UP000294071"/>
    </source>
</evidence>
<accession>A0A4Q2RX34</accession>